<accession>A0AC34RDC9</accession>
<name>A0AC34RDC9_9BILA</name>
<sequence>MIADEPNLFDVSDEEDESKKSEDKTQQIRRELKSMLYGFGDVKEPNEETVDTLLEIVLDYITSVCQKAQSINVNNKITLDDIHFLIRGDPKKYNRVRELLKMSEELKRAKKDLEEVV</sequence>
<dbReference type="Proteomes" id="UP000887576">
    <property type="component" value="Unplaced"/>
</dbReference>
<reference evidence="2" key="1">
    <citation type="submission" date="2022-11" db="UniProtKB">
        <authorList>
            <consortium name="WormBaseParasite"/>
        </authorList>
    </citation>
    <scope>IDENTIFICATION</scope>
</reference>
<proteinExistence type="predicted"/>
<dbReference type="WBParaSite" id="JU765_v2.g5833.t1">
    <property type="protein sequence ID" value="JU765_v2.g5833.t1"/>
    <property type="gene ID" value="JU765_v2.g5833"/>
</dbReference>
<organism evidence="1 2">
    <name type="scientific">Panagrolaimus sp. JU765</name>
    <dbReference type="NCBI Taxonomy" id="591449"/>
    <lineage>
        <taxon>Eukaryota</taxon>
        <taxon>Metazoa</taxon>
        <taxon>Ecdysozoa</taxon>
        <taxon>Nematoda</taxon>
        <taxon>Chromadorea</taxon>
        <taxon>Rhabditida</taxon>
        <taxon>Tylenchina</taxon>
        <taxon>Panagrolaimomorpha</taxon>
        <taxon>Panagrolaimoidea</taxon>
        <taxon>Panagrolaimidae</taxon>
        <taxon>Panagrolaimus</taxon>
    </lineage>
</organism>
<protein>
    <submittedName>
        <fullName evidence="2">Transcription initiation factor TFIID subunit 13</fullName>
    </submittedName>
</protein>
<evidence type="ECO:0000313" key="2">
    <source>
        <dbReference type="WBParaSite" id="JU765_v2.g5833.t1"/>
    </source>
</evidence>
<evidence type="ECO:0000313" key="1">
    <source>
        <dbReference type="Proteomes" id="UP000887576"/>
    </source>
</evidence>